<protein>
    <submittedName>
        <fullName evidence="2">Uncharacterized protein</fullName>
    </submittedName>
</protein>
<evidence type="ECO:0000256" key="1">
    <source>
        <dbReference type="SAM" id="MobiDB-lite"/>
    </source>
</evidence>
<dbReference type="Proteomes" id="UP000639403">
    <property type="component" value="Unassembled WGS sequence"/>
</dbReference>
<feature type="compositionally biased region" description="Polar residues" evidence="1">
    <location>
        <begin position="31"/>
        <end position="40"/>
    </location>
</feature>
<reference evidence="2" key="2">
    <citation type="journal article" name="Front. Microbiol.">
        <title>Degradative Capacity of Two Strains of Rhodonia placenta: From Phenotype to Genotype.</title>
        <authorList>
            <person name="Kolle M."/>
            <person name="Horta M.A.C."/>
            <person name="Nowrousian M."/>
            <person name="Ohm R.A."/>
            <person name="Benz J.P."/>
            <person name="Pilgard A."/>
        </authorList>
    </citation>
    <scope>NUCLEOTIDE SEQUENCE</scope>
    <source>
        <strain evidence="2">FPRL280</strain>
    </source>
</reference>
<organism evidence="2 3">
    <name type="scientific">Rhodonia placenta</name>
    <dbReference type="NCBI Taxonomy" id="104341"/>
    <lineage>
        <taxon>Eukaryota</taxon>
        <taxon>Fungi</taxon>
        <taxon>Dikarya</taxon>
        <taxon>Basidiomycota</taxon>
        <taxon>Agaricomycotina</taxon>
        <taxon>Agaricomycetes</taxon>
        <taxon>Polyporales</taxon>
        <taxon>Adustoporiaceae</taxon>
        <taxon>Rhodonia</taxon>
    </lineage>
</organism>
<proteinExistence type="predicted"/>
<name>A0A8H7U3P5_9APHY</name>
<gene>
    <name evidence="2" type="ORF">IEO21_03207</name>
</gene>
<dbReference type="AlphaFoldDB" id="A0A8H7U3P5"/>
<feature type="region of interest" description="Disordered" evidence="1">
    <location>
        <begin position="430"/>
        <end position="452"/>
    </location>
</feature>
<evidence type="ECO:0000313" key="3">
    <source>
        <dbReference type="Proteomes" id="UP000639403"/>
    </source>
</evidence>
<reference evidence="2" key="1">
    <citation type="submission" date="2020-11" db="EMBL/GenBank/DDBJ databases">
        <authorList>
            <person name="Koelle M."/>
            <person name="Horta M.A.C."/>
            <person name="Nowrousian M."/>
            <person name="Ohm R.A."/>
            <person name="Benz P."/>
            <person name="Pilgard A."/>
        </authorList>
    </citation>
    <scope>NUCLEOTIDE SEQUENCE</scope>
    <source>
        <strain evidence="2">FPRL280</strain>
    </source>
</reference>
<comment type="caution">
    <text evidence="2">The sequence shown here is derived from an EMBL/GenBank/DDBJ whole genome shotgun (WGS) entry which is preliminary data.</text>
</comment>
<sequence length="478" mass="51040">MHAYSHGSLCGFTSTSQKFPRLAKQPPPPSSSIMDTSTRAGSGSGPSSLGLGIFTASAQTIPALGPHAGYGTSGELYTWPTGGTPELVNFDVSDFQGNLTSSITVPGIRTLKSNLSEDPSSVPLPGEINQQAAISRSVGFSEQSTGVALDPDASKENVNPMLALVSQGYLSEAERQAVYNGLSHALGPASGIQESVGTYKAFMMEQRQLYYERLIPVEVASPVSDAVSESGLTVDSPAIMTPGSASTPYVQLQSTLLRSEGSASSPAVSEYHGWLLGGPRSLPSSLVSSRIHTPDLSSDAGPNTSRFWAPEIPDSAYSSSALDLGDILESPVLRSRHPTAEQPKNPPTEHEQQLAEQELQPTWVYAPGCRQFSVPLAPVYRPELLRHGHSWEDPRMAPFVHFSAASVSRWEHSEFSLTLQDAKAHRGLEKMMSDKSKGKARTRTRPGAIRDQADPAGGQLVALVVISPEAPRFYTLCV</sequence>
<evidence type="ECO:0000313" key="2">
    <source>
        <dbReference type="EMBL" id="KAF9817748.1"/>
    </source>
</evidence>
<accession>A0A8H7U3P5</accession>
<feature type="region of interest" description="Disordered" evidence="1">
    <location>
        <begin position="335"/>
        <end position="355"/>
    </location>
</feature>
<dbReference type="EMBL" id="JADOXO010000038">
    <property type="protein sequence ID" value="KAF9817748.1"/>
    <property type="molecule type" value="Genomic_DNA"/>
</dbReference>
<feature type="region of interest" description="Disordered" evidence="1">
    <location>
        <begin position="16"/>
        <end position="46"/>
    </location>
</feature>